<dbReference type="GO" id="GO:0003677">
    <property type="term" value="F:DNA binding"/>
    <property type="evidence" value="ECO:0007669"/>
    <property type="project" value="UniProtKB-UniRule"/>
</dbReference>
<dbReference type="GO" id="GO:0005737">
    <property type="term" value="C:cytoplasm"/>
    <property type="evidence" value="ECO:0007669"/>
    <property type="project" value="UniProtKB-SubCell"/>
</dbReference>
<dbReference type="InterPro" id="IPR035901">
    <property type="entry name" value="GIY-YIG_endonuc_sf"/>
</dbReference>
<comment type="subunit">
    <text evidence="7">Interacts with UvrB in an incision complex.</text>
</comment>
<dbReference type="PANTHER" id="PTHR30562">
    <property type="entry name" value="UVRC/OXIDOREDUCTASE"/>
    <property type="match status" value="1"/>
</dbReference>
<keyword evidence="4 7" id="KW-0267">Excision nuclease</keyword>
<evidence type="ECO:0000256" key="4">
    <source>
        <dbReference type="ARBA" id="ARBA00022881"/>
    </source>
</evidence>
<dbReference type="InterPro" id="IPR050066">
    <property type="entry name" value="UvrABC_protein_C"/>
</dbReference>
<dbReference type="InterPro" id="IPR000305">
    <property type="entry name" value="GIY-YIG_endonuc"/>
</dbReference>
<dbReference type="GO" id="GO:0009380">
    <property type="term" value="C:excinuclease repair complex"/>
    <property type="evidence" value="ECO:0007669"/>
    <property type="project" value="InterPro"/>
</dbReference>
<evidence type="ECO:0000313" key="12">
    <source>
        <dbReference type="Proteomes" id="UP000256599"/>
    </source>
</evidence>
<evidence type="ECO:0000259" key="10">
    <source>
        <dbReference type="PROSITE" id="PS50165"/>
    </source>
</evidence>
<dbReference type="Pfam" id="PF01541">
    <property type="entry name" value="GIY-YIG"/>
    <property type="match status" value="1"/>
</dbReference>
<dbReference type="Proteomes" id="UP000256599">
    <property type="component" value="Unassembled WGS sequence"/>
</dbReference>
<dbReference type="Gene3D" id="3.40.1440.10">
    <property type="entry name" value="GIY-YIG endonuclease"/>
    <property type="match status" value="1"/>
</dbReference>
<dbReference type="Pfam" id="PF02151">
    <property type="entry name" value="UVR"/>
    <property type="match status" value="1"/>
</dbReference>
<dbReference type="SMART" id="SM00465">
    <property type="entry name" value="GIYc"/>
    <property type="match status" value="1"/>
</dbReference>
<keyword evidence="1 7" id="KW-0963">Cytoplasm</keyword>
<evidence type="ECO:0000256" key="5">
    <source>
        <dbReference type="ARBA" id="ARBA00023204"/>
    </source>
</evidence>
<dbReference type="InterPro" id="IPR047296">
    <property type="entry name" value="GIY-YIG_UvrC_Cho"/>
</dbReference>
<evidence type="ECO:0000259" key="8">
    <source>
        <dbReference type="PROSITE" id="PS50151"/>
    </source>
</evidence>
<dbReference type="InterPro" id="IPR004791">
    <property type="entry name" value="UvrC"/>
</dbReference>
<proteinExistence type="inferred from homology"/>
<dbReference type="NCBIfam" id="TIGR00194">
    <property type="entry name" value="uvrC"/>
    <property type="match status" value="1"/>
</dbReference>
<dbReference type="GO" id="GO:0006289">
    <property type="term" value="P:nucleotide-excision repair"/>
    <property type="evidence" value="ECO:0007669"/>
    <property type="project" value="UniProtKB-UniRule"/>
</dbReference>
<dbReference type="OrthoDB" id="9804933at2"/>
<keyword evidence="6 7" id="KW-0742">SOS response</keyword>
<evidence type="ECO:0000259" key="9">
    <source>
        <dbReference type="PROSITE" id="PS50164"/>
    </source>
</evidence>
<dbReference type="PROSITE" id="PS50165">
    <property type="entry name" value="UVRC"/>
    <property type="match status" value="1"/>
</dbReference>
<dbReference type="SUPFAM" id="SSF47781">
    <property type="entry name" value="RuvA domain 2-like"/>
    <property type="match status" value="1"/>
</dbReference>
<dbReference type="CDD" id="cd10434">
    <property type="entry name" value="GIY-YIG_UvrC_Cho"/>
    <property type="match status" value="1"/>
</dbReference>
<dbReference type="RefSeq" id="WP_104700043.1">
    <property type="nucleotide sequence ID" value="NZ_FZPP01000020.1"/>
</dbReference>
<name>A0A3D8I7F7_9HELI</name>
<dbReference type="InterPro" id="IPR001162">
    <property type="entry name" value="UvrC_RNase_H_dom"/>
</dbReference>
<feature type="domain" description="GIY-YIG" evidence="9">
    <location>
        <begin position="17"/>
        <end position="103"/>
    </location>
</feature>
<dbReference type="PROSITE" id="PS50164">
    <property type="entry name" value="GIY_YIG"/>
    <property type="match status" value="1"/>
</dbReference>
<dbReference type="AlphaFoldDB" id="A0A3D8I7F7"/>
<evidence type="ECO:0000256" key="6">
    <source>
        <dbReference type="ARBA" id="ARBA00023236"/>
    </source>
</evidence>
<dbReference type="HAMAP" id="MF_00203">
    <property type="entry name" value="UvrC"/>
    <property type="match status" value="1"/>
</dbReference>
<comment type="similarity">
    <text evidence="7">Belongs to the UvrC family.</text>
</comment>
<dbReference type="GO" id="GO:0009432">
    <property type="term" value="P:SOS response"/>
    <property type="evidence" value="ECO:0007669"/>
    <property type="project" value="UniProtKB-UniRule"/>
</dbReference>
<evidence type="ECO:0000256" key="3">
    <source>
        <dbReference type="ARBA" id="ARBA00022769"/>
    </source>
</evidence>
<dbReference type="SUPFAM" id="SSF46600">
    <property type="entry name" value="C-terminal UvrC-binding domain of UvrB"/>
    <property type="match status" value="1"/>
</dbReference>
<dbReference type="Pfam" id="PF08459">
    <property type="entry name" value="UvrC_RNaseH_dom"/>
    <property type="match status" value="1"/>
</dbReference>
<dbReference type="Gene3D" id="4.10.860.10">
    <property type="entry name" value="UVR domain"/>
    <property type="match status" value="1"/>
</dbReference>
<dbReference type="InterPro" id="IPR001943">
    <property type="entry name" value="UVR_dom"/>
</dbReference>
<keyword evidence="12" id="KW-1185">Reference proteome</keyword>
<keyword evidence="2 7" id="KW-0227">DNA damage</keyword>
<dbReference type="InterPro" id="IPR010994">
    <property type="entry name" value="RuvA_2-like"/>
</dbReference>
<dbReference type="PROSITE" id="PS50151">
    <property type="entry name" value="UVR"/>
    <property type="match status" value="1"/>
</dbReference>
<accession>A0A3D8I7F7</accession>
<gene>
    <name evidence="7" type="primary">uvrC</name>
    <name evidence="11" type="ORF">CQA63_01465</name>
</gene>
<evidence type="ECO:0000256" key="7">
    <source>
        <dbReference type="HAMAP-Rule" id="MF_00203"/>
    </source>
</evidence>
<dbReference type="FunFam" id="3.40.1440.10:FF:000001">
    <property type="entry name" value="UvrABC system protein C"/>
    <property type="match status" value="1"/>
</dbReference>
<dbReference type="GO" id="GO:0009381">
    <property type="term" value="F:excinuclease ABC activity"/>
    <property type="evidence" value="ECO:0007669"/>
    <property type="project" value="UniProtKB-UniRule"/>
</dbReference>
<keyword evidence="3 7" id="KW-0228">DNA excision</keyword>
<comment type="caution">
    <text evidence="11">The sequence shown here is derived from an EMBL/GenBank/DDBJ whole genome shotgun (WGS) entry which is preliminary data.</text>
</comment>
<dbReference type="InterPro" id="IPR036876">
    <property type="entry name" value="UVR_dom_sf"/>
</dbReference>
<protein>
    <recommendedName>
        <fullName evidence="7">UvrABC system protein C</fullName>
        <shortName evidence="7">Protein UvrC</shortName>
    </recommendedName>
    <alternativeName>
        <fullName evidence="7">Excinuclease ABC subunit C</fullName>
    </alternativeName>
</protein>
<dbReference type="EMBL" id="NXLR01000002">
    <property type="protein sequence ID" value="RDU60674.1"/>
    <property type="molecule type" value="Genomic_DNA"/>
</dbReference>
<evidence type="ECO:0000256" key="1">
    <source>
        <dbReference type="ARBA" id="ARBA00022490"/>
    </source>
</evidence>
<comment type="function">
    <text evidence="7">The UvrABC repair system catalyzes the recognition and processing of DNA lesions. UvrC both incises the 5' and 3' sides of the lesion. The N-terminal half is responsible for the 3' incision and the C-terminal half is responsible for the 5' incision.</text>
</comment>
<comment type="subcellular location">
    <subcellularLocation>
        <location evidence="7">Cytoplasm</location>
    </subcellularLocation>
</comment>
<dbReference type="PANTHER" id="PTHR30562:SF1">
    <property type="entry name" value="UVRABC SYSTEM PROTEIN C"/>
    <property type="match status" value="1"/>
</dbReference>
<organism evidence="11 12">
    <name type="scientific">Helicobacter marmotae</name>
    <dbReference type="NCBI Taxonomy" id="152490"/>
    <lineage>
        <taxon>Bacteria</taxon>
        <taxon>Pseudomonadati</taxon>
        <taxon>Campylobacterota</taxon>
        <taxon>Epsilonproteobacteria</taxon>
        <taxon>Campylobacterales</taxon>
        <taxon>Helicobacteraceae</taxon>
        <taxon>Helicobacter</taxon>
    </lineage>
</organism>
<dbReference type="Pfam" id="PF22920">
    <property type="entry name" value="UvrC_RNaseH"/>
    <property type="match status" value="1"/>
</dbReference>
<sequence>MESETSHLLFSLANLPAQSGIYQYFDKQGNLLYIGKAKNLKNRIKSYFSIDKTHISPKPNLSPRITLMVSQIASIHTLLTNNEQDALILENSLIKSLKPKYNILLRDDKTYPYIYIDKSLPYPRFDITRCILNKPKIRYFGPFVSGARDLLDSLYDILPLVQKRSCIRGKKACMFFEIQKCLAPCEGKISPQAYANLITKGIHLIENKKALLAILESKMHTLSESLQFEEAAKIRDRIHKIAQMKNQSIIDILSGDYDVFILAKDDRQDSDIASHILLRLFIRNGRIISSDFSILHQDIFEENLQELYTQALLNAYKAPMPLMPKEILIPDFDFKDLLSLQQVLQAQTQSKVKILQPKKGKKKEILSLGLKNALEILSLHKKEHNEHEILSSLQALCKLHSTPYRIEVFDTSHHSGTHNVGAMVVYEDMRFISAKYRRYELSASDEYSQMREMLSRRCAKFESSPPPDLWLLDGGKAQINIALEVLQSVGANVDVMAIAKFKHNAKAYRAKGNVLDILRTQDGEFKLKANDKRLQLCQKLRDEAHRYAISYHRYKKVKASNKVQIMGANQYSKAQIKRLLEYFGSFEGLQNATKTEIESVLKKRQNHNKESL</sequence>
<feature type="domain" description="UvrC family homology region profile" evidence="10">
    <location>
        <begin position="280"/>
        <end position="486"/>
    </location>
</feature>
<keyword evidence="5 7" id="KW-0234">DNA repair</keyword>
<feature type="domain" description="UVR" evidence="8">
    <location>
        <begin position="209"/>
        <end position="244"/>
    </location>
</feature>
<evidence type="ECO:0000313" key="11">
    <source>
        <dbReference type="EMBL" id="RDU60674.1"/>
    </source>
</evidence>
<reference evidence="11 12" key="1">
    <citation type="submission" date="2018-04" db="EMBL/GenBank/DDBJ databases">
        <title>Novel Campyloabacter and Helicobacter Species and Strains.</title>
        <authorList>
            <person name="Mannion A.J."/>
            <person name="Shen Z."/>
            <person name="Fox J.G."/>
        </authorList>
    </citation>
    <scope>NUCLEOTIDE SEQUENCE [LARGE SCALE GENOMIC DNA]</scope>
    <source>
        <strain evidence="11 12">MIT 98-6070</strain>
    </source>
</reference>
<evidence type="ECO:0000256" key="2">
    <source>
        <dbReference type="ARBA" id="ARBA00022763"/>
    </source>
</evidence>
<dbReference type="Gene3D" id="3.30.420.340">
    <property type="entry name" value="UvrC, RNAse H endonuclease domain"/>
    <property type="match status" value="1"/>
</dbReference>
<dbReference type="SUPFAM" id="SSF82771">
    <property type="entry name" value="GIY-YIG endonuclease"/>
    <property type="match status" value="1"/>
</dbReference>
<dbReference type="InterPro" id="IPR038476">
    <property type="entry name" value="UvrC_RNase_H_dom_sf"/>
</dbReference>